<accession>A0A5J4YJZ8</accession>
<evidence type="ECO:0000313" key="2">
    <source>
        <dbReference type="EMBL" id="KAA8490963.1"/>
    </source>
</evidence>
<organism evidence="2 3">
    <name type="scientific">Porphyridium purpureum</name>
    <name type="common">Red alga</name>
    <name type="synonym">Porphyridium cruentum</name>
    <dbReference type="NCBI Taxonomy" id="35688"/>
    <lineage>
        <taxon>Eukaryota</taxon>
        <taxon>Rhodophyta</taxon>
        <taxon>Bangiophyceae</taxon>
        <taxon>Porphyridiales</taxon>
        <taxon>Porphyridiaceae</taxon>
        <taxon>Porphyridium</taxon>
    </lineage>
</organism>
<feature type="domain" description="AMP-dependent synthetase/ligase" evidence="1">
    <location>
        <begin position="164"/>
        <end position="619"/>
    </location>
</feature>
<dbReference type="Pfam" id="PF23562">
    <property type="entry name" value="AMP-binding_C_3"/>
    <property type="match status" value="1"/>
</dbReference>
<dbReference type="PROSITE" id="PS00455">
    <property type="entry name" value="AMP_BINDING"/>
    <property type="match status" value="1"/>
</dbReference>
<dbReference type="Pfam" id="PF00501">
    <property type="entry name" value="AMP-binding"/>
    <property type="match status" value="1"/>
</dbReference>
<dbReference type="PANTHER" id="PTHR43813:SF1">
    <property type="entry name" value="ACYL-ACTIVATING ENZYME 16, CHLOROPLASTIC-RELATED"/>
    <property type="match status" value="1"/>
</dbReference>
<dbReference type="PANTHER" id="PTHR43813">
    <property type="entry name" value="ACYL-ACTIVATING ENZYME 16, CHLOROPLASTIC-RELATED"/>
    <property type="match status" value="1"/>
</dbReference>
<dbReference type="GO" id="GO:0009507">
    <property type="term" value="C:chloroplast"/>
    <property type="evidence" value="ECO:0007669"/>
    <property type="project" value="TreeGrafter"/>
</dbReference>
<dbReference type="InterPro" id="IPR042099">
    <property type="entry name" value="ANL_N_sf"/>
</dbReference>
<dbReference type="OMA" id="MEAKRIY"/>
<dbReference type="OrthoDB" id="1700726at2759"/>
<dbReference type="Proteomes" id="UP000324585">
    <property type="component" value="Unassembled WGS sequence"/>
</dbReference>
<dbReference type="GO" id="GO:0008922">
    <property type="term" value="F:long-chain fatty acid [acyl-carrier-protein] ligase activity"/>
    <property type="evidence" value="ECO:0007669"/>
    <property type="project" value="TreeGrafter"/>
</dbReference>
<dbReference type="InterPro" id="IPR020845">
    <property type="entry name" value="AMP-binding_CS"/>
</dbReference>
<dbReference type="SUPFAM" id="SSF56801">
    <property type="entry name" value="Acetyl-CoA synthetase-like"/>
    <property type="match status" value="1"/>
</dbReference>
<dbReference type="Gene3D" id="3.40.50.12780">
    <property type="entry name" value="N-terminal domain of ligase-like"/>
    <property type="match status" value="1"/>
</dbReference>
<dbReference type="InterPro" id="IPR000873">
    <property type="entry name" value="AMP-dep_synth/lig_dom"/>
</dbReference>
<name>A0A5J4YJZ8_PORPP</name>
<protein>
    <submittedName>
        <fullName evidence="2">Putative acyl-activating enzyme 16, chloroplastic</fullName>
    </submittedName>
</protein>
<dbReference type="AlphaFoldDB" id="A0A5J4YJZ8"/>
<dbReference type="GO" id="GO:0030497">
    <property type="term" value="P:fatty acid elongation"/>
    <property type="evidence" value="ECO:0007669"/>
    <property type="project" value="TreeGrafter"/>
</dbReference>
<sequence length="813" mass="88041">MVRDEECRAWRVESSRAKHERPAHVALNGTCEKVGGVANSGCGYVGSPNVVAALAARETGGNVAGGVNRKRKRALVLQRQARRPNGQHQRHAAASAHIAMKAVASGERAGTQVHATDAAAGSFPVPQPHDTRYPCPSPIPETADMQQLIAKCESLPELWLLAERQFGSRTAIIDPYCPSGNTTLTFAELAAQIRAFSAGLRQLGLRRKETVSLFSENSHRWLIADQAVQMAGASSAVRGVAAPAPEIQYIYEHSESVGVICETKAVLMRFLESFTGSLGFAIIQYGALPTKEELAATKVARFDSSKLFSFEQVLANGEQAEAAAQEKKGSTGSTSAFAPAKEDCATLIYTSGTTGLPKGVVLSHGNLLHQTLYLSIGTVDTVPGDVFVSILPCWHIFERTAEYFVLSRGGTLVYSNTRKFREDLVAFQPHILVGVPRVLELLYSSVMQKVEKAKKLQRLMFNTFVALSILHIKLRRIATGKCISASPTNYAQRLAAALAVFLTLPLYALAGALVWKKIRAGLGGRVKEVICGGGSLNMGLENFFEAAQINIFVGYGLTETSPVITNRHAEHCVRGTAGLTPAGVEVRVVDPETFQPVQAGLQKEGLITCRGPSVTSGYFKNDEANAKAFDADGFFNTGDLGYVSAQGDLVITGRLKDIIVLSNGENLAPAPVEDAILESSVVDQVVLVGQDERFLGALVVPNLDVLAANELISAEQVAEIESLRGAAHHDRARVRKMEDALLHGNPALEAYMKKELSRTVMQRKNFIPMERVQRFRLVLTPFTVENGMMTQTLKIKRDVVFKSFATEIDALFK</sequence>
<proteinExistence type="predicted"/>
<evidence type="ECO:0000259" key="1">
    <source>
        <dbReference type="Pfam" id="PF00501"/>
    </source>
</evidence>
<keyword evidence="3" id="KW-1185">Reference proteome</keyword>
<dbReference type="EMBL" id="VRMN01000017">
    <property type="protein sequence ID" value="KAA8490963.1"/>
    <property type="molecule type" value="Genomic_DNA"/>
</dbReference>
<evidence type="ECO:0000313" key="3">
    <source>
        <dbReference type="Proteomes" id="UP000324585"/>
    </source>
</evidence>
<comment type="caution">
    <text evidence="2">The sequence shown here is derived from an EMBL/GenBank/DDBJ whole genome shotgun (WGS) entry which is preliminary data.</text>
</comment>
<dbReference type="InterPro" id="IPR052987">
    <property type="entry name" value="Chloroplast_AMP-bd_Enzymes"/>
</dbReference>
<reference evidence="3" key="1">
    <citation type="journal article" date="2019" name="Nat. Commun.">
        <title>Expansion of phycobilisome linker gene families in mesophilic red algae.</title>
        <authorList>
            <person name="Lee J."/>
            <person name="Kim D."/>
            <person name="Bhattacharya D."/>
            <person name="Yoon H.S."/>
        </authorList>
    </citation>
    <scope>NUCLEOTIDE SEQUENCE [LARGE SCALE GENOMIC DNA]</scope>
    <source>
        <strain evidence="3">CCMP 1328</strain>
    </source>
</reference>
<gene>
    <name evidence="2" type="ORF">FVE85_9855</name>
</gene>